<dbReference type="Pfam" id="PF23914">
    <property type="entry name" value="TPR_CcmH_CycH"/>
    <property type="match status" value="1"/>
</dbReference>
<evidence type="ECO:0000256" key="5">
    <source>
        <dbReference type="ARBA" id="ARBA00022679"/>
    </source>
</evidence>
<evidence type="ECO:0000256" key="2">
    <source>
        <dbReference type="ARBA" id="ARBA00005386"/>
    </source>
</evidence>
<feature type="domain" description="Cytochrome c-type biogenesis protein H TPR" evidence="10">
    <location>
        <begin position="8"/>
        <end position="121"/>
    </location>
</feature>
<sequence length="608" mass="67193">MTPAIRQLQQQLASAPQDPGLHYELGRCYLALKQAELAYQSFAKALQLAPAHPQILMQLGNAASQRGDEALAVDHFRQSLQHDQQQADVHFNLANSLRKLGLNSESIAHYQQALALNPADADVHNNLGNAYRETGQLALAVAAYAQALKHNPQLLHAKVHWIHQKQHMADWQGLDQAIDEVRTALKQQPQAQIPPFAFLAMPGTSAAEQLQCASLWAQQHYGHIQPLAAPAARVAGQKIRLGYVSADFRRHPLAYLVTDVIASHDRDHFEVYLYNQARDDSSDERAAFIAAADHWVEISGLNDAEVAAHMRARDIDCLIDLTGFTQNSRSGVAAYRPAHCHINWLGYPGSMGMLNGRSLFDAILLDDSIKQVETIKPGDTIKQVETIKQSDFSERAISLPCYQPNNAQRPQAEAGTRAQHGLPESGFVFCSFNQSFKITAAVFACWMRILQQVPQSVLWLQACNPWATSHLKQTAQLAGVSPERLIFAPRTSVDQHIARQQHADLMLDTSPYNAHTTASDALWLGIPLLTVAGETFAARVSASLLHGSGLAECICDDWAQLEKQAILLANDALAMQALKTKVKQQASVLFDPSDFCRKLEQVYHQLLQ</sequence>
<feature type="domain" description="O-GlcNAc transferase C-terminal" evidence="9">
    <location>
        <begin position="229"/>
        <end position="366"/>
    </location>
</feature>
<dbReference type="InterPro" id="IPR029489">
    <property type="entry name" value="OGT/SEC/SPY_C"/>
</dbReference>
<dbReference type="InterPro" id="IPR011990">
    <property type="entry name" value="TPR-like_helical_dom_sf"/>
</dbReference>
<evidence type="ECO:0000256" key="8">
    <source>
        <dbReference type="PROSITE-ProRule" id="PRU00339"/>
    </source>
</evidence>
<keyword evidence="7 8" id="KW-0802">TPR repeat</keyword>
<evidence type="ECO:0000256" key="6">
    <source>
        <dbReference type="ARBA" id="ARBA00022737"/>
    </source>
</evidence>
<dbReference type="SUPFAM" id="SSF53756">
    <property type="entry name" value="UDP-Glycosyltransferase/glycogen phosphorylase"/>
    <property type="match status" value="1"/>
</dbReference>
<evidence type="ECO:0000256" key="4">
    <source>
        <dbReference type="ARBA" id="ARBA00022676"/>
    </source>
</evidence>
<evidence type="ECO:0000256" key="3">
    <source>
        <dbReference type="ARBA" id="ARBA00011970"/>
    </source>
</evidence>
<dbReference type="SUPFAM" id="SSF48452">
    <property type="entry name" value="TPR-like"/>
    <property type="match status" value="1"/>
</dbReference>
<proteinExistence type="inferred from homology"/>
<dbReference type="SMART" id="SM00028">
    <property type="entry name" value="TPR"/>
    <property type="match status" value="4"/>
</dbReference>
<comment type="similarity">
    <text evidence="2">Belongs to the glycosyltransferase 41 family. O-GlcNAc transferase subfamily.</text>
</comment>
<keyword evidence="4" id="KW-0328">Glycosyltransferase</keyword>
<evidence type="ECO:0000259" key="10">
    <source>
        <dbReference type="Pfam" id="PF23914"/>
    </source>
</evidence>
<evidence type="ECO:0000313" key="12">
    <source>
        <dbReference type="Proteomes" id="UP001597128"/>
    </source>
</evidence>
<feature type="repeat" description="TPR" evidence="8">
    <location>
        <begin position="121"/>
        <end position="154"/>
    </location>
</feature>
<feature type="repeat" description="TPR" evidence="8">
    <location>
        <begin position="53"/>
        <end position="86"/>
    </location>
</feature>
<feature type="repeat" description="TPR" evidence="8">
    <location>
        <begin position="87"/>
        <end position="120"/>
    </location>
</feature>
<dbReference type="Gene3D" id="1.25.40.10">
    <property type="entry name" value="Tetratricopeptide repeat domain"/>
    <property type="match status" value="3"/>
</dbReference>
<dbReference type="Pfam" id="PF13844">
    <property type="entry name" value="Glyco_transf_41"/>
    <property type="match status" value="2"/>
</dbReference>
<keyword evidence="5" id="KW-0808">Transferase</keyword>
<name>A0ABW3F4W5_9PROT</name>
<feature type="repeat" description="TPR" evidence="8">
    <location>
        <begin position="19"/>
        <end position="52"/>
    </location>
</feature>
<dbReference type="EMBL" id="JBHTKB010000001">
    <property type="protein sequence ID" value="MFD0912592.1"/>
    <property type="molecule type" value="Genomic_DNA"/>
</dbReference>
<feature type="domain" description="O-GlcNAc transferase C-terminal" evidence="9">
    <location>
        <begin position="415"/>
        <end position="598"/>
    </location>
</feature>
<dbReference type="Gene3D" id="3.40.50.2000">
    <property type="entry name" value="Glycogen Phosphorylase B"/>
    <property type="match status" value="1"/>
</dbReference>
<dbReference type="InterPro" id="IPR056413">
    <property type="entry name" value="TPR_CcmH_CycH"/>
</dbReference>
<dbReference type="RefSeq" id="WP_379055669.1">
    <property type="nucleotide sequence ID" value="NZ_JBHTKB010000001.1"/>
</dbReference>
<dbReference type="PROSITE" id="PS50005">
    <property type="entry name" value="TPR"/>
    <property type="match status" value="4"/>
</dbReference>
<dbReference type="InterPro" id="IPR019734">
    <property type="entry name" value="TPR_rpt"/>
</dbReference>
<dbReference type="PANTHER" id="PTHR44998:SF1">
    <property type="entry name" value="UDP-N-ACETYLGLUCOSAMINE--PEPTIDE N-ACETYLGLUCOSAMINYLTRANSFERASE 110 KDA SUBUNIT"/>
    <property type="match status" value="1"/>
</dbReference>
<protein>
    <recommendedName>
        <fullName evidence="3">protein O-GlcNAc transferase</fullName>
        <ecNumber evidence="3">2.4.1.255</ecNumber>
    </recommendedName>
</protein>
<dbReference type="PANTHER" id="PTHR44998">
    <property type="match status" value="1"/>
</dbReference>
<reference evidence="12" key="1">
    <citation type="journal article" date="2019" name="Int. J. Syst. Evol. Microbiol.">
        <title>The Global Catalogue of Microorganisms (GCM) 10K type strain sequencing project: providing services to taxonomists for standard genome sequencing and annotation.</title>
        <authorList>
            <consortium name="The Broad Institute Genomics Platform"/>
            <consortium name="The Broad Institute Genome Sequencing Center for Infectious Disease"/>
            <person name="Wu L."/>
            <person name="Ma J."/>
        </authorList>
    </citation>
    <scope>NUCLEOTIDE SEQUENCE [LARGE SCALE GENOMIC DNA]</scope>
    <source>
        <strain evidence="12">CCUG 58412</strain>
    </source>
</reference>
<dbReference type="EC" id="2.4.1.255" evidence="3"/>
<comment type="pathway">
    <text evidence="1">Protein modification; protein glycosylation.</text>
</comment>
<keyword evidence="6" id="KW-0677">Repeat</keyword>
<dbReference type="Proteomes" id="UP001597128">
    <property type="component" value="Unassembled WGS sequence"/>
</dbReference>
<comment type="caution">
    <text evidence="11">The sequence shown here is derived from an EMBL/GenBank/DDBJ whole genome shotgun (WGS) entry which is preliminary data.</text>
</comment>
<evidence type="ECO:0000259" key="9">
    <source>
        <dbReference type="Pfam" id="PF13844"/>
    </source>
</evidence>
<dbReference type="Pfam" id="PF13174">
    <property type="entry name" value="TPR_6"/>
    <property type="match status" value="1"/>
</dbReference>
<organism evidence="11 12">
    <name type="scientific">Methylophilus luteus</name>
    <dbReference type="NCBI Taxonomy" id="640108"/>
    <lineage>
        <taxon>Bacteria</taxon>
        <taxon>Pseudomonadati</taxon>
        <taxon>Pseudomonadota</taxon>
        <taxon>Betaproteobacteria</taxon>
        <taxon>Nitrosomonadales</taxon>
        <taxon>Methylophilaceae</taxon>
        <taxon>Methylophilus</taxon>
    </lineage>
</organism>
<dbReference type="Gene3D" id="3.40.50.11380">
    <property type="match status" value="1"/>
</dbReference>
<gene>
    <name evidence="11" type="ORF">ACFQ1Z_03430</name>
</gene>
<evidence type="ECO:0000256" key="7">
    <source>
        <dbReference type="ARBA" id="ARBA00022803"/>
    </source>
</evidence>
<accession>A0ABW3F4W5</accession>
<evidence type="ECO:0000256" key="1">
    <source>
        <dbReference type="ARBA" id="ARBA00004922"/>
    </source>
</evidence>
<keyword evidence="12" id="KW-1185">Reference proteome</keyword>
<evidence type="ECO:0000313" key="11">
    <source>
        <dbReference type="EMBL" id="MFD0912592.1"/>
    </source>
</evidence>